<comment type="caution">
    <text evidence="3">The sequence shown here is derived from an EMBL/GenBank/DDBJ whole genome shotgun (WGS) entry which is preliminary data.</text>
</comment>
<dbReference type="Pfam" id="PF05685">
    <property type="entry name" value="Uma2"/>
    <property type="match status" value="1"/>
</dbReference>
<accession>A0ABN1N6J3</accession>
<name>A0ABN1N6J3_9PSEU</name>
<dbReference type="CDD" id="cd06260">
    <property type="entry name" value="DUF820-like"/>
    <property type="match status" value="1"/>
</dbReference>
<feature type="region of interest" description="Disordered" evidence="1">
    <location>
        <begin position="189"/>
        <end position="240"/>
    </location>
</feature>
<gene>
    <name evidence="3" type="ORF">GCM10009559_50950</name>
</gene>
<feature type="domain" description="Putative restriction endonuclease" evidence="2">
    <location>
        <begin position="21"/>
        <end position="182"/>
    </location>
</feature>
<evidence type="ECO:0000259" key="2">
    <source>
        <dbReference type="Pfam" id="PF05685"/>
    </source>
</evidence>
<dbReference type="InterPro" id="IPR011335">
    <property type="entry name" value="Restrct_endonuc-II-like"/>
</dbReference>
<proteinExistence type="predicted"/>
<evidence type="ECO:0000313" key="3">
    <source>
        <dbReference type="EMBL" id="GAA0895383.1"/>
    </source>
</evidence>
<sequence>MGNQLDSSVFDHAGPWTEAAYLALQHDGRVEVVDGTLLIGPGAHPRRTRAIERLRAAVAEALPGGLVARGPVPLRLGPDCVLVPDLVVTAAPGEDAGDGDAAEPEVLDAAAALMVFEVVGSDHGATDRSFKLQLYARSRIPYSLLVDHDAPFAVADMIIGGRYHEYARAGGDETLLIEEPFRLELDLGELTAPEPTPPDPSPPADADQTAAPEAEVAPPTQAIPVVPTEEPGGPARSVTA</sequence>
<dbReference type="Gene3D" id="3.90.1570.10">
    <property type="entry name" value="tt1808, chain A"/>
    <property type="match status" value="1"/>
</dbReference>
<protein>
    <recommendedName>
        <fullName evidence="2">Putative restriction endonuclease domain-containing protein</fullName>
    </recommendedName>
</protein>
<feature type="compositionally biased region" description="Low complexity" evidence="1">
    <location>
        <begin position="204"/>
        <end position="222"/>
    </location>
</feature>
<dbReference type="RefSeq" id="WP_343944091.1">
    <property type="nucleotide sequence ID" value="NZ_BAAAHP010000158.1"/>
</dbReference>
<dbReference type="Proteomes" id="UP001499967">
    <property type="component" value="Unassembled WGS sequence"/>
</dbReference>
<dbReference type="InterPro" id="IPR008538">
    <property type="entry name" value="Uma2"/>
</dbReference>
<evidence type="ECO:0000256" key="1">
    <source>
        <dbReference type="SAM" id="MobiDB-lite"/>
    </source>
</evidence>
<keyword evidence="4" id="KW-1185">Reference proteome</keyword>
<evidence type="ECO:0000313" key="4">
    <source>
        <dbReference type="Proteomes" id="UP001499967"/>
    </source>
</evidence>
<reference evidence="3 4" key="1">
    <citation type="journal article" date="2019" name="Int. J. Syst. Evol. Microbiol.">
        <title>The Global Catalogue of Microorganisms (GCM) 10K type strain sequencing project: providing services to taxonomists for standard genome sequencing and annotation.</title>
        <authorList>
            <consortium name="The Broad Institute Genomics Platform"/>
            <consortium name="The Broad Institute Genome Sequencing Center for Infectious Disease"/>
            <person name="Wu L."/>
            <person name="Ma J."/>
        </authorList>
    </citation>
    <scope>NUCLEOTIDE SEQUENCE [LARGE SCALE GENOMIC DNA]</scope>
    <source>
        <strain evidence="3 4">JCM 11117</strain>
    </source>
</reference>
<dbReference type="InterPro" id="IPR012296">
    <property type="entry name" value="Nuclease_put_TT1808"/>
</dbReference>
<dbReference type="SUPFAM" id="SSF52980">
    <property type="entry name" value="Restriction endonuclease-like"/>
    <property type="match status" value="1"/>
</dbReference>
<dbReference type="EMBL" id="BAAAHP010000158">
    <property type="protein sequence ID" value="GAA0895383.1"/>
    <property type="molecule type" value="Genomic_DNA"/>
</dbReference>
<feature type="compositionally biased region" description="Pro residues" evidence="1">
    <location>
        <begin position="194"/>
        <end position="203"/>
    </location>
</feature>
<organism evidence="3 4">
    <name type="scientific">Pseudonocardia zijingensis</name>
    <dbReference type="NCBI Taxonomy" id="153376"/>
    <lineage>
        <taxon>Bacteria</taxon>
        <taxon>Bacillati</taxon>
        <taxon>Actinomycetota</taxon>
        <taxon>Actinomycetes</taxon>
        <taxon>Pseudonocardiales</taxon>
        <taxon>Pseudonocardiaceae</taxon>
        <taxon>Pseudonocardia</taxon>
    </lineage>
</organism>